<dbReference type="InterPro" id="IPR023393">
    <property type="entry name" value="START-like_dom_sf"/>
</dbReference>
<comment type="caution">
    <text evidence="1">The sequence shown here is derived from an EMBL/GenBank/DDBJ whole genome shotgun (WGS) entry which is preliminary data.</text>
</comment>
<evidence type="ECO:0000313" key="1">
    <source>
        <dbReference type="EMBL" id="MCW3483189.1"/>
    </source>
</evidence>
<dbReference type="RefSeq" id="WP_264728259.1">
    <property type="nucleotide sequence ID" value="NZ_JAPDNR010000001.1"/>
</dbReference>
<sequence length="174" mass="19575">MKKILLGAGLFIVLLALMAGVLELSSSYQPSVTIHENAPAKTRLKINIQADPEKIWAIMSDVDHWSVWNTDIQDVKLNGAFQQGTTFDWKTGGLNIHSTLHTAKPYHQIGWSGTAFGAFAIHNWTFTPKGGYTEVTVEESMEGWLVELLPKKFQSVLEKKLHSWLQQLKKEAEK</sequence>
<dbReference type="Proteomes" id="UP001207742">
    <property type="component" value="Unassembled WGS sequence"/>
</dbReference>
<gene>
    <name evidence="1" type="ORF">OL497_04755</name>
</gene>
<organism evidence="1 2">
    <name type="scientific">Chitinophaga nivalis</name>
    <dbReference type="NCBI Taxonomy" id="2991709"/>
    <lineage>
        <taxon>Bacteria</taxon>
        <taxon>Pseudomonadati</taxon>
        <taxon>Bacteroidota</taxon>
        <taxon>Chitinophagia</taxon>
        <taxon>Chitinophagales</taxon>
        <taxon>Chitinophagaceae</taxon>
        <taxon>Chitinophaga</taxon>
    </lineage>
</organism>
<protein>
    <submittedName>
        <fullName evidence="1">SRPBCC family protein</fullName>
    </submittedName>
</protein>
<dbReference type="Pfam" id="PF10604">
    <property type="entry name" value="Polyketide_cyc2"/>
    <property type="match status" value="1"/>
</dbReference>
<evidence type="ECO:0000313" key="2">
    <source>
        <dbReference type="Proteomes" id="UP001207742"/>
    </source>
</evidence>
<dbReference type="SUPFAM" id="SSF55961">
    <property type="entry name" value="Bet v1-like"/>
    <property type="match status" value="1"/>
</dbReference>
<dbReference type="Gene3D" id="3.30.530.20">
    <property type="match status" value="1"/>
</dbReference>
<dbReference type="EMBL" id="JAPDNS010000001">
    <property type="protein sequence ID" value="MCW3483189.1"/>
    <property type="molecule type" value="Genomic_DNA"/>
</dbReference>
<keyword evidence="2" id="KW-1185">Reference proteome</keyword>
<dbReference type="InterPro" id="IPR019587">
    <property type="entry name" value="Polyketide_cyclase/dehydratase"/>
</dbReference>
<accession>A0ABT3IHE5</accession>
<name>A0ABT3IHE5_9BACT</name>
<proteinExistence type="predicted"/>
<reference evidence="1 2" key="1">
    <citation type="submission" date="2022-10" db="EMBL/GenBank/DDBJ databases">
        <title>Chitinophaga nivalis PC15 sp. nov., isolated from Pyeongchang county, South Korea.</title>
        <authorList>
            <person name="Trinh H.N."/>
        </authorList>
    </citation>
    <scope>NUCLEOTIDE SEQUENCE [LARGE SCALE GENOMIC DNA]</scope>
    <source>
        <strain evidence="1 2">PC14</strain>
    </source>
</reference>